<dbReference type="Pfam" id="PF12146">
    <property type="entry name" value="Hydrolase_4"/>
    <property type="match status" value="1"/>
</dbReference>
<dbReference type="InterPro" id="IPR052920">
    <property type="entry name" value="DNA-binding_regulatory"/>
</dbReference>
<dbReference type="PANTHER" id="PTHR43358">
    <property type="entry name" value="ALPHA/BETA-HYDROLASE"/>
    <property type="match status" value="1"/>
</dbReference>
<dbReference type="InterPro" id="IPR022742">
    <property type="entry name" value="Hydrolase_4"/>
</dbReference>
<evidence type="ECO:0000313" key="3">
    <source>
        <dbReference type="EMBL" id="MUG73912.1"/>
    </source>
</evidence>
<feature type="domain" description="Serine aminopeptidase S33" evidence="2">
    <location>
        <begin position="75"/>
        <end position="190"/>
    </location>
</feature>
<gene>
    <name evidence="3" type="ORF">GNP93_25235</name>
</gene>
<evidence type="ECO:0000259" key="2">
    <source>
        <dbReference type="Pfam" id="PF12146"/>
    </source>
</evidence>
<keyword evidence="4" id="KW-1185">Reference proteome</keyword>
<dbReference type="Pfam" id="PF03959">
    <property type="entry name" value="FSH1"/>
    <property type="match status" value="1"/>
</dbReference>
<dbReference type="GO" id="GO:0016787">
    <property type="term" value="F:hydrolase activity"/>
    <property type="evidence" value="ECO:0007669"/>
    <property type="project" value="UniProtKB-KW"/>
</dbReference>
<dbReference type="InterPro" id="IPR029058">
    <property type="entry name" value="AB_hydrolase_fold"/>
</dbReference>
<organism evidence="3 4">
    <name type="scientific">Paenibacillus validus</name>
    <dbReference type="NCBI Taxonomy" id="44253"/>
    <lineage>
        <taxon>Bacteria</taxon>
        <taxon>Bacillati</taxon>
        <taxon>Bacillota</taxon>
        <taxon>Bacilli</taxon>
        <taxon>Bacillales</taxon>
        <taxon>Paenibacillaceae</taxon>
        <taxon>Paenibacillus</taxon>
    </lineage>
</organism>
<dbReference type="InterPro" id="IPR005645">
    <property type="entry name" value="FSH-like_dom"/>
</dbReference>
<dbReference type="PANTHER" id="PTHR43358:SF4">
    <property type="entry name" value="ALPHA_BETA HYDROLASE FOLD-1 DOMAIN-CONTAINING PROTEIN"/>
    <property type="match status" value="1"/>
</dbReference>
<proteinExistence type="predicted"/>
<keyword evidence="3" id="KW-0378">Hydrolase</keyword>
<feature type="domain" description="Serine hydrolase" evidence="1">
    <location>
        <begin position="201"/>
        <end position="268"/>
    </location>
</feature>
<evidence type="ECO:0000259" key="1">
    <source>
        <dbReference type="Pfam" id="PF03959"/>
    </source>
</evidence>
<protein>
    <submittedName>
        <fullName evidence="3">Alpha/beta fold hydrolase</fullName>
    </submittedName>
</protein>
<dbReference type="RefSeq" id="WP_141336329.1">
    <property type="nucleotide sequence ID" value="NZ_JBDLZV010000001.1"/>
</dbReference>
<sequence length="304" mass="33932">MVLADIAASFYFYNKAVVRNAKAFLAKTPDLRSDQPFLAPETQAWIEAQSFREVEIVSDDGLKLRGYYLEAGAPAAHTVILAHGYSGHAKQMGAFAKYYHEQLGFNVLMPDHRGHGRSEGNVIGFGWLERRDYLKWIDYIVGHAGDRSAIILHGVSMGAATVLMASGEPLPDQVKAVIADSSYTSAKDELGYQLQRMYRLPRFPLLQSTSLLTKIRAGYAFDEASALVQVRKARVPILFIHGAADRFVPCEMVHTLYENCRSEKDLLIVENAGHGKSYQVDQTTYQRTMTAFIGKYMRTEAAVL</sequence>
<reference evidence="3 4" key="1">
    <citation type="submission" date="2019-11" db="EMBL/GenBank/DDBJ databases">
        <title>Draft genome sequences of five Paenibacillus species of dairy origin.</title>
        <authorList>
            <person name="Olajide A.M."/>
            <person name="Chen S."/>
            <person name="Lapointe G."/>
        </authorList>
    </citation>
    <scope>NUCLEOTIDE SEQUENCE [LARGE SCALE GENOMIC DNA]</scope>
    <source>
        <strain evidence="3 4">2CS3</strain>
    </source>
</reference>
<evidence type="ECO:0000313" key="4">
    <source>
        <dbReference type="Proteomes" id="UP000450917"/>
    </source>
</evidence>
<dbReference type="Gene3D" id="3.40.50.1820">
    <property type="entry name" value="alpha/beta hydrolase"/>
    <property type="match status" value="1"/>
</dbReference>
<comment type="caution">
    <text evidence="3">The sequence shown here is derived from an EMBL/GenBank/DDBJ whole genome shotgun (WGS) entry which is preliminary data.</text>
</comment>
<name>A0A7X3CUV9_9BACL</name>
<dbReference type="AlphaFoldDB" id="A0A7X3CUV9"/>
<dbReference type="EMBL" id="WNZX01000036">
    <property type="protein sequence ID" value="MUG73912.1"/>
    <property type="molecule type" value="Genomic_DNA"/>
</dbReference>
<accession>A0A7X3CUV9</accession>
<dbReference type="SUPFAM" id="SSF53474">
    <property type="entry name" value="alpha/beta-Hydrolases"/>
    <property type="match status" value="1"/>
</dbReference>
<dbReference type="Proteomes" id="UP000450917">
    <property type="component" value="Unassembled WGS sequence"/>
</dbReference>